<name>A9NPZ5_PICSI</name>
<organism evidence="2">
    <name type="scientific">Picea sitchensis</name>
    <name type="common">Sitka spruce</name>
    <name type="synonym">Pinus sitchensis</name>
    <dbReference type="NCBI Taxonomy" id="3332"/>
    <lineage>
        <taxon>Eukaryota</taxon>
        <taxon>Viridiplantae</taxon>
        <taxon>Streptophyta</taxon>
        <taxon>Embryophyta</taxon>
        <taxon>Tracheophyta</taxon>
        <taxon>Spermatophyta</taxon>
        <taxon>Pinopsida</taxon>
        <taxon>Pinidae</taxon>
        <taxon>Conifers I</taxon>
        <taxon>Pinales</taxon>
        <taxon>Pinaceae</taxon>
        <taxon>Picea</taxon>
    </lineage>
</organism>
<proteinExistence type="evidence at transcript level"/>
<feature type="transmembrane region" description="Helical" evidence="1">
    <location>
        <begin position="62"/>
        <end position="81"/>
    </location>
</feature>
<evidence type="ECO:0000256" key="1">
    <source>
        <dbReference type="SAM" id="Phobius"/>
    </source>
</evidence>
<sequence>MDNFVVPVVVTRFNFGIGACFFRLLWFPSMKIEGLSISFSVGGPDILQSSDHNLQSDRGAPILPLLLATLLPFVQIVAFISNRQGLNLCWLRRRETFIFRSLWLGLCS</sequence>
<dbReference type="AlphaFoldDB" id="A9NPZ5"/>
<feature type="transmembrane region" description="Helical" evidence="1">
    <location>
        <begin position="6"/>
        <end position="26"/>
    </location>
</feature>
<reference evidence="2" key="1">
    <citation type="journal article" date="2008" name="BMC Genomics">
        <title>A conifer genomics resource of 200,000 spruce (Picea spp.) ESTs and 6,464 high-quality, sequence-finished full-length cDNAs for Sitka spruce (Picea sitchensis).</title>
        <authorList>
            <person name="Ralph S.G."/>
            <person name="Chun H.J."/>
            <person name="Kolosova N."/>
            <person name="Cooper D."/>
            <person name="Oddy C."/>
            <person name="Ritland C.E."/>
            <person name="Kirkpatrick R."/>
            <person name="Moore R."/>
            <person name="Barber S."/>
            <person name="Holt R.A."/>
            <person name="Jones S.J."/>
            <person name="Marra M.A."/>
            <person name="Douglas C.J."/>
            <person name="Ritland K."/>
            <person name="Bohlmann J."/>
        </authorList>
    </citation>
    <scope>NUCLEOTIDE SEQUENCE</scope>
    <source>
        <tissue evidence="2">Bark</tissue>
    </source>
</reference>
<dbReference type="EMBL" id="EF083358">
    <property type="protein sequence ID" value="ABK22706.1"/>
    <property type="molecule type" value="mRNA"/>
</dbReference>
<keyword evidence="1" id="KW-1133">Transmembrane helix</keyword>
<evidence type="ECO:0000313" key="2">
    <source>
        <dbReference type="EMBL" id="ABK22706.1"/>
    </source>
</evidence>
<protein>
    <submittedName>
        <fullName evidence="2">Uncharacterized protein</fullName>
    </submittedName>
</protein>
<keyword evidence="1" id="KW-0472">Membrane</keyword>
<keyword evidence="1" id="KW-0812">Transmembrane</keyword>
<accession>A9NPZ5</accession>